<comment type="caution">
    <text evidence="1">The sequence shown here is derived from an EMBL/GenBank/DDBJ whole genome shotgun (WGS) entry which is preliminary data.</text>
</comment>
<gene>
    <name evidence="1" type="ORF">GOP47_0019967</name>
</gene>
<sequence>MGQRKWARLDEGVRTLNTMVVLDVQLPLRRNAFRLSRIDRIAFFMAVINRKPENFLVQIVKSMCEKRGNLLHPEVVLSFTNLPDTISLSKRKWSTVRGLQSR</sequence>
<evidence type="ECO:0000313" key="2">
    <source>
        <dbReference type="Proteomes" id="UP000886520"/>
    </source>
</evidence>
<name>A0A9D4Z939_ADICA</name>
<evidence type="ECO:0000313" key="1">
    <source>
        <dbReference type="EMBL" id="KAI5065272.1"/>
    </source>
</evidence>
<reference evidence="1" key="1">
    <citation type="submission" date="2021-01" db="EMBL/GenBank/DDBJ databases">
        <title>Adiantum capillus-veneris genome.</title>
        <authorList>
            <person name="Fang Y."/>
            <person name="Liao Q."/>
        </authorList>
    </citation>
    <scope>NUCLEOTIDE SEQUENCE</scope>
    <source>
        <strain evidence="1">H3</strain>
        <tissue evidence="1">Leaf</tissue>
    </source>
</reference>
<accession>A0A9D4Z939</accession>
<proteinExistence type="predicted"/>
<dbReference type="EMBL" id="JABFUD020000019">
    <property type="protein sequence ID" value="KAI5065272.1"/>
    <property type="molecule type" value="Genomic_DNA"/>
</dbReference>
<organism evidence="1 2">
    <name type="scientific">Adiantum capillus-veneris</name>
    <name type="common">Maidenhair fern</name>
    <dbReference type="NCBI Taxonomy" id="13818"/>
    <lineage>
        <taxon>Eukaryota</taxon>
        <taxon>Viridiplantae</taxon>
        <taxon>Streptophyta</taxon>
        <taxon>Embryophyta</taxon>
        <taxon>Tracheophyta</taxon>
        <taxon>Polypodiopsida</taxon>
        <taxon>Polypodiidae</taxon>
        <taxon>Polypodiales</taxon>
        <taxon>Pteridineae</taxon>
        <taxon>Pteridaceae</taxon>
        <taxon>Vittarioideae</taxon>
        <taxon>Adiantum</taxon>
    </lineage>
</organism>
<protein>
    <submittedName>
        <fullName evidence="1">Uncharacterized protein</fullName>
    </submittedName>
</protein>
<dbReference type="AlphaFoldDB" id="A0A9D4Z939"/>
<dbReference type="Proteomes" id="UP000886520">
    <property type="component" value="Chromosome 19"/>
</dbReference>
<keyword evidence="2" id="KW-1185">Reference proteome</keyword>